<evidence type="ECO:0000313" key="2">
    <source>
        <dbReference type="EMBL" id="SVA14247.1"/>
    </source>
</evidence>
<dbReference type="GO" id="GO:0008311">
    <property type="term" value="F:double-stranded DNA 3'-5' DNA exonuclease activity"/>
    <property type="evidence" value="ECO:0007669"/>
    <property type="project" value="InterPro"/>
</dbReference>
<dbReference type="Pfam" id="PF03372">
    <property type="entry name" value="Exo_endo_phos"/>
    <property type="match status" value="1"/>
</dbReference>
<dbReference type="PROSITE" id="PS00726">
    <property type="entry name" value="AP_NUCLEASE_F1_1"/>
    <property type="match status" value="1"/>
</dbReference>
<dbReference type="Gene3D" id="3.60.10.10">
    <property type="entry name" value="Endonuclease/exonuclease/phosphatase"/>
    <property type="match status" value="1"/>
</dbReference>
<feature type="non-terminal residue" evidence="2">
    <location>
        <position position="78"/>
    </location>
</feature>
<feature type="domain" description="Endonuclease/exonuclease/phosphatase" evidence="1">
    <location>
        <begin position="14"/>
        <end position="78"/>
    </location>
</feature>
<gene>
    <name evidence="2" type="ORF">METZ01_LOCUS67101</name>
</gene>
<organism evidence="2">
    <name type="scientific">marine metagenome</name>
    <dbReference type="NCBI Taxonomy" id="408172"/>
    <lineage>
        <taxon>unclassified sequences</taxon>
        <taxon>metagenomes</taxon>
        <taxon>ecological metagenomes</taxon>
    </lineage>
</organism>
<dbReference type="GO" id="GO:0006281">
    <property type="term" value="P:DNA repair"/>
    <property type="evidence" value="ECO:0007669"/>
    <property type="project" value="InterPro"/>
</dbReference>
<dbReference type="InterPro" id="IPR037493">
    <property type="entry name" value="ExoIII-like"/>
</dbReference>
<feature type="non-terminal residue" evidence="2">
    <location>
        <position position="1"/>
    </location>
</feature>
<accession>A0A381THJ9</accession>
<reference evidence="2" key="1">
    <citation type="submission" date="2018-05" db="EMBL/GenBank/DDBJ databases">
        <authorList>
            <person name="Lanie J.A."/>
            <person name="Ng W.-L."/>
            <person name="Kazmierczak K.M."/>
            <person name="Andrzejewski T.M."/>
            <person name="Davidsen T.M."/>
            <person name="Wayne K.J."/>
            <person name="Tettelin H."/>
            <person name="Glass J.I."/>
            <person name="Rusch D."/>
            <person name="Podicherti R."/>
            <person name="Tsui H.-C.T."/>
            <person name="Winkler M.E."/>
        </authorList>
    </citation>
    <scope>NUCLEOTIDE SEQUENCE</scope>
</reference>
<dbReference type="PANTHER" id="PTHR43250:SF2">
    <property type="entry name" value="EXODEOXYRIBONUCLEASE III"/>
    <property type="match status" value="1"/>
</dbReference>
<dbReference type="PANTHER" id="PTHR43250">
    <property type="entry name" value="EXODEOXYRIBONUCLEASE III"/>
    <property type="match status" value="1"/>
</dbReference>
<dbReference type="InterPro" id="IPR020847">
    <property type="entry name" value="AP_endonuclease_F1_BS"/>
</dbReference>
<proteinExistence type="predicted"/>
<name>A0A381THJ9_9ZZZZ</name>
<sequence>VVVEHHSQSKVKLASWNVNSIRSRIFNVLEWIEIEKPDILCLQETKVIDQDFPISPFEDIGYNVVAHGQKSYNGVATL</sequence>
<dbReference type="AlphaFoldDB" id="A0A381THJ9"/>
<dbReference type="GO" id="GO:0003677">
    <property type="term" value="F:DNA binding"/>
    <property type="evidence" value="ECO:0007669"/>
    <property type="project" value="InterPro"/>
</dbReference>
<protein>
    <recommendedName>
        <fullName evidence="1">Endonuclease/exonuclease/phosphatase domain-containing protein</fullName>
    </recommendedName>
</protein>
<evidence type="ECO:0000259" key="1">
    <source>
        <dbReference type="Pfam" id="PF03372"/>
    </source>
</evidence>
<dbReference type="InterPro" id="IPR036691">
    <property type="entry name" value="Endo/exonu/phosph_ase_sf"/>
</dbReference>
<dbReference type="GO" id="GO:0004519">
    <property type="term" value="F:endonuclease activity"/>
    <property type="evidence" value="ECO:0007669"/>
    <property type="project" value="InterPro"/>
</dbReference>
<dbReference type="InterPro" id="IPR005135">
    <property type="entry name" value="Endo/exonuclease/phosphatase"/>
</dbReference>
<dbReference type="EMBL" id="UINC01004427">
    <property type="protein sequence ID" value="SVA14247.1"/>
    <property type="molecule type" value="Genomic_DNA"/>
</dbReference>
<dbReference type="SUPFAM" id="SSF56219">
    <property type="entry name" value="DNase I-like"/>
    <property type="match status" value="1"/>
</dbReference>